<protein>
    <recommendedName>
        <fullName evidence="3">HNH endonuclease</fullName>
    </recommendedName>
</protein>
<gene>
    <name evidence="1" type="ORF">Krac_6819</name>
</gene>
<dbReference type="AlphaFoldDB" id="D6TPI0"/>
<dbReference type="InParanoid" id="D6TPI0"/>
<evidence type="ECO:0000313" key="1">
    <source>
        <dbReference type="EMBL" id="EFH85594.1"/>
    </source>
</evidence>
<dbReference type="EMBL" id="ADVG01000002">
    <property type="protein sequence ID" value="EFH85594.1"/>
    <property type="molecule type" value="Genomic_DNA"/>
</dbReference>
<comment type="caution">
    <text evidence="1">The sequence shown here is derived from an EMBL/GenBank/DDBJ whole genome shotgun (WGS) entry which is preliminary data.</text>
</comment>
<keyword evidence="2" id="KW-1185">Reference proteome</keyword>
<proteinExistence type="predicted"/>
<organism evidence="1 2">
    <name type="scientific">Ktedonobacter racemifer DSM 44963</name>
    <dbReference type="NCBI Taxonomy" id="485913"/>
    <lineage>
        <taxon>Bacteria</taxon>
        <taxon>Bacillati</taxon>
        <taxon>Chloroflexota</taxon>
        <taxon>Ktedonobacteria</taxon>
        <taxon>Ktedonobacterales</taxon>
        <taxon>Ktedonobacteraceae</taxon>
        <taxon>Ktedonobacter</taxon>
    </lineage>
</organism>
<sequence>MPFKDKNRYQSEEWKEYQRNYQRDWHQRNKAKRLAKACERKAAIAKYIQDIKSQLCCTDCGERHPATLHFHHRNPEDKMFTIGEAIRYGISLDRVKQEIEKCIVLCANCHAIRHFNMRNKKQGSPEIVGEIEELNALLTISPEEEEAYNMQFDNNGDVK</sequence>
<dbReference type="STRING" id="485913.Krac_6819"/>
<dbReference type="eggNOG" id="ENOG502ZR72">
    <property type="taxonomic scope" value="Bacteria"/>
</dbReference>
<reference evidence="1 2" key="1">
    <citation type="journal article" date="2011" name="Stand. Genomic Sci.">
        <title>Non-contiguous finished genome sequence and contextual data of the filamentous soil bacterium Ktedonobacter racemifer type strain (SOSP1-21).</title>
        <authorList>
            <person name="Chang Y.J."/>
            <person name="Land M."/>
            <person name="Hauser L."/>
            <person name="Chertkov O."/>
            <person name="Del Rio T.G."/>
            <person name="Nolan M."/>
            <person name="Copeland A."/>
            <person name="Tice H."/>
            <person name="Cheng J.F."/>
            <person name="Lucas S."/>
            <person name="Han C."/>
            <person name="Goodwin L."/>
            <person name="Pitluck S."/>
            <person name="Ivanova N."/>
            <person name="Ovchinikova G."/>
            <person name="Pati A."/>
            <person name="Chen A."/>
            <person name="Palaniappan K."/>
            <person name="Mavromatis K."/>
            <person name="Liolios K."/>
            <person name="Brettin T."/>
            <person name="Fiebig A."/>
            <person name="Rohde M."/>
            <person name="Abt B."/>
            <person name="Goker M."/>
            <person name="Detter J.C."/>
            <person name="Woyke T."/>
            <person name="Bristow J."/>
            <person name="Eisen J.A."/>
            <person name="Markowitz V."/>
            <person name="Hugenholtz P."/>
            <person name="Kyrpides N.C."/>
            <person name="Klenk H.P."/>
            <person name="Lapidus A."/>
        </authorList>
    </citation>
    <scope>NUCLEOTIDE SEQUENCE [LARGE SCALE GENOMIC DNA]</scope>
    <source>
        <strain evidence="2">DSM 44963</strain>
    </source>
</reference>
<evidence type="ECO:0000313" key="2">
    <source>
        <dbReference type="Proteomes" id="UP000004508"/>
    </source>
</evidence>
<dbReference type="RefSeq" id="WP_007909227.1">
    <property type="nucleotide sequence ID" value="NZ_ADVG01000002.1"/>
</dbReference>
<accession>D6TPI0</accession>
<dbReference type="OrthoDB" id="581550at2"/>
<dbReference type="Proteomes" id="UP000004508">
    <property type="component" value="Unassembled WGS sequence"/>
</dbReference>
<evidence type="ECO:0008006" key="3">
    <source>
        <dbReference type="Google" id="ProtNLM"/>
    </source>
</evidence>
<name>D6TPI0_KTERA</name>